<dbReference type="EMBL" id="CP133617">
    <property type="protein sequence ID" value="WMV35465.1"/>
    <property type="molecule type" value="Genomic_DNA"/>
</dbReference>
<name>A0AAF0R6W8_SOLVR</name>
<gene>
    <name evidence="1" type="ORF">MTR67_028850</name>
</gene>
<organism evidence="1 2">
    <name type="scientific">Solanum verrucosum</name>
    <dbReference type="NCBI Taxonomy" id="315347"/>
    <lineage>
        <taxon>Eukaryota</taxon>
        <taxon>Viridiplantae</taxon>
        <taxon>Streptophyta</taxon>
        <taxon>Embryophyta</taxon>
        <taxon>Tracheophyta</taxon>
        <taxon>Spermatophyta</taxon>
        <taxon>Magnoliopsida</taxon>
        <taxon>eudicotyledons</taxon>
        <taxon>Gunneridae</taxon>
        <taxon>Pentapetalae</taxon>
        <taxon>asterids</taxon>
        <taxon>lamiids</taxon>
        <taxon>Solanales</taxon>
        <taxon>Solanaceae</taxon>
        <taxon>Solanoideae</taxon>
        <taxon>Solaneae</taxon>
        <taxon>Solanum</taxon>
    </lineage>
</organism>
<keyword evidence="2" id="KW-1185">Reference proteome</keyword>
<proteinExistence type="predicted"/>
<accession>A0AAF0R6W8</accession>
<dbReference type="AlphaFoldDB" id="A0AAF0R6W8"/>
<protein>
    <submittedName>
        <fullName evidence="1">Uncharacterized protein</fullName>
    </submittedName>
</protein>
<sequence>MPSKIDDTLVSWEEAGFGARNRDRWRIISTRIWWTIWRKRNDRCFGIRSSHVQEIKLKCILLFRFWCTKVYSSETELILDVLGSF</sequence>
<dbReference type="Proteomes" id="UP001234989">
    <property type="component" value="Chromosome 6"/>
</dbReference>
<evidence type="ECO:0000313" key="2">
    <source>
        <dbReference type="Proteomes" id="UP001234989"/>
    </source>
</evidence>
<reference evidence="1" key="1">
    <citation type="submission" date="2023-08" db="EMBL/GenBank/DDBJ databases">
        <title>A de novo genome assembly of Solanum verrucosum Schlechtendal, a Mexican diploid species geographically isolated from the other diploid A-genome species in potato relatives.</title>
        <authorList>
            <person name="Hosaka K."/>
        </authorList>
    </citation>
    <scope>NUCLEOTIDE SEQUENCE</scope>
    <source>
        <tissue evidence="1">Young leaves</tissue>
    </source>
</reference>
<evidence type="ECO:0000313" key="1">
    <source>
        <dbReference type="EMBL" id="WMV35465.1"/>
    </source>
</evidence>